<organism evidence="2 3">
    <name type="scientific">Lymnaea stagnalis</name>
    <name type="common">Great pond snail</name>
    <name type="synonym">Helix stagnalis</name>
    <dbReference type="NCBI Taxonomy" id="6523"/>
    <lineage>
        <taxon>Eukaryota</taxon>
        <taxon>Metazoa</taxon>
        <taxon>Spiralia</taxon>
        <taxon>Lophotrochozoa</taxon>
        <taxon>Mollusca</taxon>
        <taxon>Gastropoda</taxon>
        <taxon>Heterobranchia</taxon>
        <taxon>Euthyneura</taxon>
        <taxon>Panpulmonata</taxon>
        <taxon>Hygrophila</taxon>
        <taxon>Lymnaeoidea</taxon>
        <taxon>Lymnaeidae</taxon>
        <taxon>Lymnaea</taxon>
    </lineage>
</organism>
<evidence type="ECO:0000313" key="2">
    <source>
        <dbReference type="EMBL" id="CAL1527072.1"/>
    </source>
</evidence>
<feature type="transmembrane region" description="Helical" evidence="1">
    <location>
        <begin position="127"/>
        <end position="145"/>
    </location>
</feature>
<keyword evidence="1" id="KW-1133">Transmembrane helix</keyword>
<proteinExistence type="predicted"/>
<dbReference type="AlphaFoldDB" id="A0AAV2H3I6"/>
<reference evidence="2 3" key="1">
    <citation type="submission" date="2024-04" db="EMBL/GenBank/DDBJ databases">
        <authorList>
            <consortium name="Genoscope - CEA"/>
            <person name="William W."/>
        </authorList>
    </citation>
    <scope>NUCLEOTIDE SEQUENCE [LARGE SCALE GENOMIC DNA]</scope>
</reference>
<protein>
    <recommendedName>
        <fullName evidence="4">Transmembrane protein</fullName>
    </recommendedName>
</protein>
<comment type="caution">
    <text evidence="2">The sequence shown here is derived from an EMBL/GenBank/DDBJ whole genome shotgun (WGS) entry which is preliminary data.</text>
</comment>
<keyword evidence="1" id="KW-0812">Transmembrane</keyword>
<sequence>MSKYQINKLIQILIVELKDFLLNFLYFRLEKRYYCFIKIFFTKLEFLDVRAICMLSSVLCFGCQSNLYAVFSALCFGCHSNLYAVFSCSLFWMSEQFVRCLQCSLLGCTIHQSEKFMFTKIGCCKDIIFFIASSCAILKSLFAALDIQKYYLLYFHIQEVPLPTLEVLLILSNSNSK</sequence>
<dbReference type="Proteomes" id="UP001497497">
    <property type="component" value="Unassembled WGS sequence"/>
</dbReference>
<dbReference type="EMBL" id="CAXITT010000012">
    <property type="protein sequence ID" value="CAL1527072.1"/>
    <property type="molecule type" value="Genomic_DNA"/>
</dbReference>
<evidence type="ECO:0000256" key="1">
    <source>
        <dbReference type="SAM" id="Phobius"/>
    </source>
</evidence>
<gene>
    <name evidence="2" type="ORF">GSLYS_00001249001</name>
</gene>
<evidence type="ECO:0008006" key="4">
    <source>
        <dbReference type="Google" id="ProtNLM"/>
    </source>
</evidence>
<keyword evidence="3" id="KW-1185">Reference proteome</keyword>
<keyword evidence="1" id="KW-0472">Membrane</keyword>
<accession>A0AAV2H3I6</accession>
<evidence type="ECO:0000313" key="3">
    <source>
        <dbReference type="Proteomes" id="UP001497497"/>
    </source>
</evidence>
<name>A0AAV2H3I6_LYMST</name>